<organism evidence="7 8">
    <name type="scientific">Asanoa siamensis</name>
    <dbReference type="NCBI Taxonomy" id="926357"/>
    <lineage>
        <taxon>Bacteria</taxon>
        <taxon>Bacillati</taxon>
        <taxon>Actinomycetota</taxon>
        <taxon>Actinomycetes</taxon>
        <taxon>Micromonosporales</taxon>
        <taxon>Micromonosporaceae</taxon>
        <taxon>Asanoa</taxon>
    </lineage>
</organism>
<dbReference type="Pfam" id="PF02782">
    <property type="entry name" value="FGGY_C"/>
    <property type="match status" value="1"/>
</dbReference>
<dbReference type="CDD" id="cd07783">
    <property type="entry name" value="ASKHA_NBD_FGGY_SePSK_AtXK1-like"/>
    <property type="match status" value="1"/>
</dbReference>
<dbReference type="PANTHER" id="PTHR43095:SF5">
    <property type="entry name" value="XYLULOSE KINASE"/>
    <property type="match status" value="1"/>
</dbReference>
<keyword evidence="8" id="KW-1185">Reference proteome</keyword>
<dbReference type="SUPFAM" id="SSF53067">
    <property type="entry name" value="Actin-like ATPase domain"/>
    <property type="match status" value="2"/>
</dbReference>
<dbReference type="GO" id="GO:0016301">
    <property type="term" value="F:kinase activity"/>
    <property type="evidence" value="ECO:0007669"/>
    <property type="project" value="UniProtKB-KW"/>
</dbReference>
<feature type="domain" description="Carbohydrate kinase FGGY N-terminal" evidence="5">
    <location>
        <begin position="4"/>
        <end position="99"/>
    </location>
</feature>
<dbReference type="InterPro" id="IPR018485">
    <property type="entry name" value="FGGY_C"/>
</dbReference>
<proteinExistence type="inferred from homology"/>
<evidence type="ECO:0000259" key="6">
    <source>
        <dbReference type="Pfam" id="PF02782"/>
    </source>
</evidence>
<keyword evidence="4 7" id="KW-0418">Kinase</keyword>
<feature type="domain" description="Carbohydrate kinase FGGY C-terminal" evidence="6">
    <location>
        <begin position="225"/>
        <end position="400"/>
    </location>
</feature>
<dbReference type="Pfam" id="PF00370">
    <property type="entry name" value="FGGY_N"/>
    <property type="match status" value="1"/>
</dbReference>
<comment type="caution">
    <text evidence="7">The sequence shown here is derived from an EMBL/GenBank/DDBJ whole genome shotgun (WGS) entry which is preliminary data.</text>
</comment>
<keyword evidence="3" id="KW-0808">Transferase</keyword>
<dbReference type="PIRSF" id="PIRSF000538">
    <property type="entry name" value="GlpK"/>
    <property type="match status" value="1"/>
</dbReference>
<dbReference type="InterPro" id="IPR018484">
    <property type="entry name" value="FGGY_N"/>
</dbReference>
<accession>A0ABQ4CTR1</accession>
<evidence type="ECO:0000313" key="8">
    <source>
        <dbReference type="Proteomes" id="UP000604117"/>
    </source>
</evidence>
<dbReference type="InterPro" id="IPR043129">
    <property type="entry name" value="ATPase_NBD"/>
</dbReference>
<reference evidence="7 8" key="1">
    <citation type="submission" date="2021-01" db="EMBL/GenBank/DDBJ databases">
        <title>Whole genome shotgun sequence of Asanoa siamensis NBRC 107932.</title>
        <authorList>
            <person name="Komaki H."/>
            <person name="Tamura T."/>
        </authorList>
    </citation>
    <scope>NUCLEOTIDE SEQUENCE [LARGE SCALE GENOMIC DNA]</scope>
    <source>
        <strain evidence="7 8">NBRC 107932</strain>
    </source>
</reference>
<evidence type="ECO:0000256" key="4">
    <source>
        <dbReference type="ARBA" id="ARBA00022777"/>
    </source>
</evidence>
<evidence type="ECO:0000256" key="1">
    <source>
        <dbReference type="ARBA" id="ARBA00009156"/>
    </source>
</evidence>
<gene>
    <name evidence="7" type="ORF">Asi02nite_41880</name>
</gene>
<evidence type="ECO:0000256" key="3">
    <source>
        <dbReference type="ARBA" id="ARBA00022679"/>
    </source>
</evidence>
<comment type="similarity">
    <text evidence="1">Belongs to the FGGY kinase family.</text>
</comment>
<dbReference type="InterPro" id="IPR000577">
    <property type="entry name" value="Carb_kinase_FGGY"/>
</dbReference>
<protein>
    <submittedName>
        <fullName evidence="7">Carbohydrate kinase</fullName>
    </submittedName>
</protein>
<dbReference type="Proteomes" id="UP000604117">
    <property type="component" value="Unassembled WGS sequence"/>
</dbReference>
<dbReference type="InterPro" id="IPR050406">
    <property type="entry name" value="FGGY_Carb_Kinase"/>
</dbReference>
<dbReference type="RefSeq" id="WP_203715429.1">
    <property type="nucleotide sequence ID" value="NZ_BONE01000033.1"/>
</dbReference>
<evidence type="ECO:0000313" key="7">
    <source>
        <dbReference type="EMBL" id="GIF74670.1"/>
    </source>
</evidence>
<evidence type="ECO:0000256" key="2">
    <source>
        <dbReference type="ARBA" id="ARBA00022629"/>
    </source>
</evidence>
<name>A0ABQ4CTR1_9ACTN</name>
<dbReference type="EMBL" id="BONE01000033">
    <property type="protein sequence ID" value="GIF74670.1"/>
    <property type="molecule type" value="Genomic_DNA"/>
</dbReference>
<dbReference type="Gene3D" id="3.30.420.40">
    <property type="match status" value="3"/>
</dbReference>
<sequence length="456" mass="47029">MSVWAGVDVGTQSLRVLLADDDGTVLDRATVPLTGRRDGARHEQDPAQWWSALGMAFRAVDATRVRGLSICGTSGTFLLSDATGEAQTPALMYDDARATDAWALPKLRWLLAHGPAAVRAGLADGRLVLRHCGDHLADRLTGDQVATDWTSALKSGYDGGWNVPPDVPASALPAVVRPGTVIGTVGRDGAAHTGLPVGTSVHAGLTDGCAAQVAAGALAVGDWNSVLGTTLVVKGVTATRLADPTGAVYSHRHPDGGWLPGGASNVGAAVVDDRFPGVDRAALDAAAAAHEPAGALVYPLRTTGERFPFVRPDATAFTVGTFAGDADRYAGLLQGVAFVERLCYAHLRRLGADTGGTLTLTGGATRSAYWSRLRADVLGRPVALPATTEPALGMAVVAAAGDGDLTATAKRMVRMAGTIEPRAGDRFGEPFARFVDALVARGYVDAGLAAYAKEPS</sequence>
<evidence type="ECO:0000259" key="5">
    <source>
        <dbReference type="Pfam" id="PF00370"/>
    </source>
</evidence>
<keyword evidence="2" id="KW-0119">Carbohydrate metabolism</keyword>
<dbReference type="PANTHER" id="PTHR43095">
    <property type="entry name" value="SUGAR KINASE"/>
    <property type="match status" value="1"/>
</dbReference>
<keyword evidence="2" id="KW-0859">Xylose metabolism</keyword>